<evidence type="ECO:0000313" key="1">
    <source>
        <dbReference type="EMBL" id="SEA27485.1"/>
    </source>
</evidence>
<protein>
    <submittedName>
        <fullName evidence="1">Uncharacterized conserved protein YeaO, DUF488 family</fullName>
    </submittedName>
</protein>
<dbReference type="Proteomes" id="UP000199409">
    <property type="component" value="Unassembled WGS sequence"/>
</dbReference>
<dbReference type="OrthoDB" id="9790745at2"/>
<dbReference type="AlphaFoldDB" id="A0A1H3ZV20"/>
<dbReference type="PANTHER" id="PTHR36849:SF1">
    <property type="entry name" value="CYTOPLASMIC PROTEIN"/>
    <property type="match status" value="1"/>
</dbReference>
<organism evidence="1 2">
    <name type="scientific">Desulfuromusa kysingii</name>
    <dbReference type="NCBI Taxonomy" id="37625"/>
    <lineage>
        <taxon>Bacteria</taxon>
        <taxon>Pseudomonadati</taxon>
        <taxon>Thermodesulfobacteriota</taxon>
        <taxon>Desulfuromonadia</taxon>
        <taxon>Desulfuromonadales</taxon>
        <taxon>Geopsychrobacteraceae</taxon>
        <taxon>Desulfuromusa</taxon>
    </lineage>
</organism>
<dbReference type="Pfam" id="PF22752">
    <property type="entry name" value="DUF488-N3i"/>
    <property type="match status" value="1"/>
</dbReference>
<accession>A0A1H3ZV20</accession>
<sequence>MIQVKRVYDPPAQTDGKRILVERLWPRGIKKETLKLDAWLKDVAPSTELRKWFRHDPAKWDEFQQRYRNELDKHQNTWQPIIEAAKTDKVTLLYSSHDADHNNVIALKKYLEERSDA</sequence>
<dbReference type="EMBL" id="FNQN01000004">
    <property type="protein sequence ID" value="SEA27485.1"/>
    <property type="molecule type" value="Genomic_DNA"/>
</dbReference>
<dbReference type="RefSeq" id="WP_092346709.1">
    <property type="nucleotide sequence ID" value="NZ_FNQN01000004.1"/>
</dbReference>
<reference evidence="1 2" key="1">
    <citation type="submission" date="2016-10" db="EMBL/GenBank/DDBJ databases">
        <authorList>
            <person name="de Groot N.N."/>
        </authorList>
    </citation>
    <scope>NUCLEOTIDE SEQUENCE [LARGE SCALE GENOMIC DNA]</scope>
    <source>
        <strain evidence="1 2">DSM 7343</strain>
    </source>
</reference>
<proteinExistence type="predicted"/>
<name>A0A1H3ZV20_9BACT</name>
<gene>
    <name evidence="1" type="ORF">SAMN05660420_01686</name>
</gene>
<dbReference type="InterPro" id="IPR052552">
    <property type="entry name" value="YeaO-like"/>
</dbReference>
<dbReference type="PANTHER" id="PTHR36849">
    <property type="entry name" value="CYTOPLASMIC PROTEIN-RELATED"/>
    <property type="match status" value="1"/>
</dbReference>
<keyword evidence="2" id="KW-1185">Reference proteome</keyword>
<evidence type="ECO:0000313" key="2">
    <source>
        <dbReference type="Proteomes" id="UP000199409"/>
    </source>
</evidence>